<evidence type="ECO:0008006" key="3">
    <source>
        <dbReference type="Google" id="ProtNLM"/>
    </source>
</evidence>
<gene>
    <name evidence="1" type="ORF">Aco04nite_00970</name>
</gene>
<evidence type="ECO:0000313" key="1">
    <source>
        <dbReference type="EMBL" id="GIM66215.1"/>
    </source>
</evidence>
<comment type="caution">
    <text evidence="1">The sequence shown here is derived from an EMBL/GenBank/DDBJ whole genome shotgun (WGS) entry which is preliminary data.</text>
</comment>
<evidence type="ECO:0000313" key="2">
    <source>
        <dbReference type="Proteomes" id="UP000680865"/>
    </source>
</evidence>
<name>A0A919VK61_9ACTN</name>
<reference evidence="1" key="1">
    <citation type="submission" date="2021-03" db="EMBL/GenBank/DDBJ databases">
        <title>Whole genome shotgun sequence of Actinoplanes consettensis NBRC 14913.</title>
        <authorList>
            <person name="Komaki H."/>
            <person name="Tamura T."/>
        </authorList>
    </citation>
    <scope>NUCLEOTIDE SEQUENCE</scope>
    <source>
        <strain evidence="1">NBRC 14913</strain>
    </source>
</reference>
<keyword evidence="2" id="KW-1185">Reference proteome</keyword>
<dbReference type="Proteomes" id="UP000680865">
    <property type="component" value="Unassembled WGS sequence"/>
</dbReference>
<sequence length="179" mass="19576">MWWVTGAVVVVALLATYLAWTAHRVERVHVRAQSASRALDAHLLRRAAAAAVVAEQTDSVELYAAARLALDADDDEREAAENDLTRQLKAAALTGADPATRTLVQTSRRVVLARQVHTDLVRDALTARRRPLVRMLGMARRYEQPRYFEMVDPTLVSVPAVTQRASASPAEAGLALKAT</sequence>
<accession>A0A919VK61</accession>
<dbReference type="EMBL" id="BOQP01000001">
    <property type="protein sequence ID" value="GIM66215.1"/>
    <property type="molecule type" value="Genomic_DNA"/>
</dbReference>
<organism evidence="1 2">
    <name type="scientific">Winogradskya consettensis</name>
    <dbReference type="NCBI Taxonomy" id="113560"/>
    <lineage>
        <taxon>Bacteria</taxon>
        <taxon>Bacillati</taxon>
        <taxon>Actinomycetota</taxon>
        <taxon>Actinomycetes</taxon>
        <taxon>Micromonosporales</taxon>
        <taxon>Micromonosporaceae</taxon>
        <taxon>Winogradskya</taxon>
    </lineage>
</organism>
<dbReference type="AlphaFoldDB" id="A0A919VK61"/>
<protein>
    <recommendedName>
        <fullName evidence="3">LemA family protein</fullName>
    </recommendedName>
</protein>
<proteinExistence type="predicted"/>
<dbReference type="RefSeq" id="WP_212995211.1">
    <property type="nucleotide sequence ID" value="NZ_BAAATW010000001.1"/>
</dbReference>